<dbReference type="GO" id="GO:0006044">
    <property type="term" value="P:N-acetylglucosamine metabolic process"/>
    <property type="evidence" value="ECO:0007669"/>
    <property type="project" value="TreeGrafter"/>
</dbReference>
<keyword evidence="4" id="KW-1185">Reference proteome</keyword>
<evidence type="ECO:0008006" key="5">
    <source>
        <dbReference type="Google" id="ProtNLM"/>
    </source>
</evidence>
<dbReference type="PANTHER" id="PTHR10704:SF44">
    <property type="entry name" value="LD35051P-RELATED"/>
    <property type="match status" value="1"/>
</dbReference>
<gene>
    <name evidence="2" type="ORF">AWB90_07560</name>
    <name evidence="1" type="ORF">AWB91_04665</name>
</gene>
<proteinExistence type="predicted"/>
<dbReference type="Pfam" id="PF13469">
    <property type="entry name" value="Sulfotransfer_3"/>
    <property type="match status" value="1"/>
</dbReference>
<dbReference type="EMBL" id="LQPK01000045">
    <property type="protein sequence ID" value="ORW26765.1"/>
    <property type="molecule type" value="Genomic_DNA"/>
</dbReference>
<dbReference type="Proteomes" id="UP000193285">
    <property type="component" value="Unassembled WGS sequence"/>
</dbReference>
<name>A0A1X2AG63_9MYCO</name>
<evidence type="ECO:0000313" key="1">
    <source>
        <dbReference type="EMBL" id="ORW26765.1"/>
    </source>
</evidence>
<evidence type="ECO:0000313" key="4">
    <source>
        <dbReference type="Proteomes" id="UP000193801"/>
    </source>
</evidence>
<protein>
    <recommendedName>
        <fullName evidence="5">Sulfotransferase domain-containing protein</fullName>
    </recommendedName>
</protein>
<dbReference type="InterPro" id="IPR051135">
    <property type="entry name" value="Gal/GlcNAc/GalNAc_ST"/>
</dbReference>
<sequence>MPLEGSKRILVTGAPRSGTTWTGRMIAHAPGMGYVHEPFTTENGDLCGFANPIKEQFQYITDANSHQFDRYLEGLVNFRYPLRTNLVHSRSARQASRSLLAFANLSTHRLKKKTAVMKDPVAVFSAPWLARRFDMKVVVMIRHPAALCSSLKVLNWKFDFSHFLRQPQLMRETRLADFQSDIRYFAEHEQEIIPVGALLWNCIYAVVNEYRTRYPGWLFLKHEELSMDPVGSFQKVYAALGLEFTASVHTAIEASSGEQNPSEPMRGDEFSIKRNSRVNVSNWKGRLSDREIVTIKERTSDVARLFYSDLEW</sequence>
<dbReference type="GO" id="GO:0001517">
    <property type="term" value="F:N-acetylglucosamine 6-O-sulfotransferase activity"/>
    <property type="evidence" value="ECO:0007669"/>
    <property type="project" value="TreeGrafter"/>
</dbReference>
<dbReference type="Gene3D" id="3.40.50.300">
    <property type="entry name" value="P-loop containing nucleotide triphosphate hydrolases"/>
    <property type="match status" value="1"/>
</dbReference>
<dbReference type="InterPro" id="IPR027417">
    <property type="entry name" value="P-loop_NTPase"/>
</dbReference>
<accession>A0A1X2AG63</accession>
<dbReference type="GO" id="GO:0006790">
    <property type="term" value="P:sulfur compound metabolic process"/>
    <property type="evidence" value="ECO:0007669"/>
    <property type="project" value="TreeGrafter"/>
</dbReference>
<dbReference type="EMBL" id="LQPN01000032">
    <property type="protein sequence ID" value="ORW50381.1"/>
    <property type="molecule type" value="Genomic_DNA"/>
</dbReference>
<evidence type="ECO:0000313" key="3">
    <source>
        <dbReference type="Proteomes" id="UP000193285"/>
    </source>
</evidence>
<comment type="caution">
    <text evidence="2">The sequence shown here is derived from an EMBL/GenBank/DDBJ whole genome shotgun (WGS) entry which is preliminary data.</text>
</comment>
<reference evidence="2" key="3">
    <citation type="submission" date="2016-01" db="EMBL/GenBank/DDBJ databases">
        <authorList>
            <person name="Oliw E.H."/>
        </authorList>
    </citation>
    <scope>NUCLEOTIDE SEQUENCE</scope>
    <source>
        <strain evidence="2">IEC33</strain>
    </source>
</reference>
<dbReference type="STRING" id="767916.AWB91_04665"/>
<organism evidence="2 3">
    <name type="scientific">Mycobacterium paraense</name>
    <dbReference type="NCBI Taxonomy" id="767916"/>
    <lineage>
        <taxon>Bacteria</taxon>
        <taxon>Bacillati</taxon>
        <taxon>Actinomycetota</taxon>
        <taxon>Actinomycetes</taxon>
        <taxon>Mycobacteriales</taxon>
        <taxon>Mycobacteriaceae</taxon>
        <taxon>Mycobacterium</taxon>
        <taxon>Mycobacterium simiae complex</taxon>
    </lineage>
</organism>
<dbReference type="Proteomes" id="UP000193801">
    <property type="component" value="Unassembled WGS sequence"/>
</dbReference>
<dbReference type="PANTHER" id="PTHR10704">
    <property type="entry name" value="CARBOHYDRATE SULFOTRANSFERASE"/>
    <property type="match status" value="1"/>
</dbReference>
<dbReference type="SUPFAM" id="SSF52540">
    <property type="entry name" value="P-loop containing nucleoside triphosphate hydrolases"/>
    <property type="match status" value="1"/>
</dbReference>
<dbReference type="AlphaFoldDB" id="A0A1X2AG63"/>
<reference evidence="3 4" key="1">
    <citation type="journal article" date="2015" name="Emerg. Microbes Infect.">
        <title>Characterization of 17 strains belonging to the Mycobacterium simiae complex and description of Mycobacterium paraense sp. nov.</title>
        <authorList>
            <person name="Fusco da Costa A.R."/>
            <person name="Fedrizzi T."/>
            <person name="Lopes M.L."/>
            <person name="Pecorari M."/>
            <person name="Oliveira da Costa W.L."/>
            <person name="Giacobazzi E."/>
            <person name="da Costa Bahia J.R."/>
            <person name="De Sanctis V."/>
            <person name="Batista Lima K.V."/>
            <person name="Bertorelli R."/>
            <person name="Grottola A."/>
            <person name="Fabio A."/>
            <person name="Mariottini A."/>
            <person name="Ferretti P."/>
            <person name="Di Leva F."/>
            <person name="Fregni Serpini G."/>
            <person name="Tagliazucchi S."/>
            <person name="Rumpianesi F."/>
            <person name="Jousson O."/>
            <person name="Segata N."/>
            <person name="Tortoli E."/>
        </authorList>
    </citation>
    <scope>NUCLEOTIDE SEQUENCE [LARGE SCALE GENOMIC DNA]</scope>
    <source>
        <strain evidence="1 4">FI-07156</strain>
        <strain evidence="2 3">IEC33</strain>
    </source>
</reference>
<evidence type="ECO:0000313" key="2">
    <source>
        <dbReference type="EMBL" id="ORW50381.1"/>
    </source>
</evidence>
<reference evidence="1" key="2">
    <citation type="submission" date="2016-01" db="EMBL/GenBank/DDBJ databases">
        <authorList>
            <person name="Ana R.F.D.C."/>
            <person name="Tarcisio F."/>
            <person name="Maria L.L."/>
            <person name="Monica P."/>
            <person name="Wana L.O.D.C."/>
            <person name="Elisabetta G."/>
            <person name="Jeann R.D.C.B."/>
            <person name="Veronica D.S."/>
            <person name="Karla V.B.L."/>
            <person name="Roberto B."/>
            <person name="Antonella G."/>
            <person name="Anna F."/>
            <person name="Alessandro M."/>
            <person name="Pamela F."/>
            <person name="Francesca D.L."/>
            <person name="Giulia F.S."/>
            <person name="Sara T."/>
            <person name="Fabio R."/>
            <person name="Olivier J."/>
            <person name="Nicola S."/>
            <person name="Enrico T."/>
        </authorList>
    </citation>
    <scope>NUCLEOTIDE SEQUENCE</scope>
    <source>
        <strain evidence="1">FI-07156</strain>
    </source>
</reference>